<evidence type="ECO:0000313" key="2">
    <source>
        <dbReference type="Proteomes" id="UP001521150"/>
    </source>
</evidence>
<dbReference type="Proteomes" id="UP001521150">
    <property type="component" value="Unassembled WGS sequence"/>
</dbReference>
<protein>
    <recommendedName>
        <fullName evidence="3">Tetratricopeptide repeat-containing protein</fullName>
    </recommendedName>
</protein>
<comment type="caution">
    <text evidence="1">The sequence shown here is derived from an EMBL/GenBank/DDBJ whole genome shotgun (WGS) entry which is preliminary data.</text>
</comment>
<sequence length="74" mass="8100">MVAADRGDKATALRLAEAEWTKRQSVFVADAMAWALHLNGRHADALSYSDKAVALGWRNATVLEHRNAILGAIR</sequence>
<keyword evidence="2" id="KW-1185">Reference proteome</keyword>
<gene>
    <name evidence="1" type="ORF">LWC34_07910</name>
</gene>
<name>A0ABS8Z6R9_9PSEU</name>
<dbReference type="EMBL" id="JAJVCN010000001">
    <property type="protein sequence ID" value="MCE7002754.1"/>
    <property type="molecule type" value="Genomic_DNA"/>
</dbReference>
<reference evidence="1 2" key="1">
    <citation type="submission" date="2021-12" db="EMBL/GenBank/DDBJ databases">
        <title>Genome sequence of Kibdelosporangium philippinense ATCC 49844.</title>
        <authorList>
            <person name="Fedorov E.A."/>
            <person name="Omeragic M."/>
            <person name="Shalygina K.F."/>
            <person name="Maclea K.S."/>
        </authorList>
    </citation>
    <scope>NUCLEOTIDE SEQUENCE [LARGE SCALE GENOMIC DNA]</scope>
    <source>
        <strain evidence="1 2">ATCC 49844</strain>
    </source>
</reference>
<accession>A0ABS8Z6R9</accession>
<organism evidence="1 2">
    <name type="scientific">Kibdelosporangium philippinense</name>
    <dbReference type="NCBI Taxonomy" id="211113"/>
    <lineage>
        <taxon>Bacteria</taxon>
        <taxon>Bacillati</taxon>
        <taxon>Actinomycetota</taxon>
        <taxon>Actinomycetes</taxon>
        <taxon>Pseudonocardiales</taxon>
        <taxon>Pseudonocardiaceae</taxon>
        <taxon>Kibdelosporangium</taxon>
    </lineage>
</organism>
<dbReference type="RefSeq" id="WP_233724223.1">
    <property type="nucleotide sequence ID" value="NZ_JAJVCN010000001.1"/>
</dbReference>
<evidence type="ECO:0008006" key="3">
    <source>
        <dbReference type="Google" id="ProtNLM"/>
    </source>
</evidence>
<evidence type="ECO:0000313" key="1">
    <source>
        <dbReference type="EMBL" id="MCE7002754.1"/>
    </source>
</evidence>
<proteinExistence type="predicted"/>